<organism evidence="1 2">
    <name type="scientific">Thalictrum thalictroides</name>
    <name type="common">Rue-anemone</name>
    <name type="synonym">Anemone thalictroides</name>
    <dbReference type="NCBI Taxonomy" id="46969"/>
    <lineage>
        <taxon>Eukaryota</taxon>
        <taxon>Viridiplantae</taxon>
        <taxon>Streptophyta</taxon>
        <taxon>Embryophyta</taxon>
        <taxon>Tracheophyta</taxon>
        <taxon>Spermatophyta</taxon>
        <taxon>Magnoliopsida</taxon>
        <taxon>Ranunculales</taxon>
        <taxon>Ranunculaceae</taxon>
        <taxon>Thalictroideae</taxon>
        <taxon>Thalictrum</taxon>
    </lineage>
</organism>
<protein>
    <submittedName>
        <fullName evidence="1">Uncharacterized protein</fullName>
    </submittedName>
</protein>
<dbReference type="Proteomes" id="UP000554482">
    <property type="component" value="Unassembled WGS sequence"/>
</dbReference>
<accession>A0A7J6WIF4</accession>
<dbReference type="AlphaFoldDB" id="A0A7J6WIF4"/>
<comment type="caution">
    <text evidence="1">The sequence shown here is derived from an EMBL/GenBank/DDBJ whole genome shotgun (WGS) entry which is preliminary data.</text>
</comment>
<evidence type="ECO:0000313" key="1">
    <source>
        <dbReference type="EMBL" id="KAF5196708.1"/>
    </source>
</evidence>
<sequence>MQRVVMDSQDMIEKFKENSLKHVYGEVICAADCLSVIKQAGLYEQIVVCFVILYIGSEK</sequence>
<keyword evidence="2" id="KW-1185">Reference proteome</keyword>
<evidence type="ECO:0000313" key="2">
    <source>
        <dbReference type="Proteomes" id="UP000554482"/>
    </source>
</evidence>
<dbReference type="EMBL" id="JABWDY010015617">
    <property type="protein sequence ID" value="KAF5196708.1"/>
    <property type="molecule type" value="Genomic_DNA"/>
</dbReference>
<reference evidence="1 2" key="1">
    <citation type="submission" date="2020-06" db="EMBL/GenBank/DDBJ databases">
        <title>Transcriptomic and genomic resources for Thalictrum thalictroides and T. hernandezii: Facilitating candidate gene discovery in an emerging model plant lineage.</title>
        <authorList>
            <person name="Arias T."/>
            <person name="Riano-Pachon D.M."/>
            <person name="Di Stilio V.S."/>
        </authorList>
    </citation>
    <scope>NUCLEOTIDE SEQUENCE [LARGE SCALE GENOMIC DNA]</scope>
    <source>
        <strain evidence="2">cv. WT478/WT964</strain>
        <tissue evidence="1">Leaves</tissue>
    </source>
</reference>
<gene>
    <name evidence="1" type="ORF">FRX31_013704</name>
</gene>
<proteinExistence type="predicted"/>
<name>A0A7J6WIF4_THATH</name>